<protein>
    <submittedName>
        <fullName evidence="3">Cytochrome P450</fullName>
    </submittedName>
</protein>
<keyword evidence="2" id="KW-0408">Iron</keyword>
<reference evidence="3 4" key="1">
    <citation type="submission" date="2020-04" db="EMBL/GenBank/DDBJ databases">
        <authorList>
            <person name="Klaysubun C."/>
            <person name="Duangmal K."/>
            <person name="Lipun K."/>
        </authorList>
    </citation>
    <scope>NUCLEOTIDE SEQUENCE [LARGE SCALE GENOMIC DNA]</scope>
    <source>
        <strain evidence="3 4">JCM 11839</strain>
    </source>
</reference>
<dbReference type="RefSeq" id="WP_169395183.1">
    <property type="nucleotide sequence ID" value="NZ_BAAAJH010000004.1"/>
</dbReference>
<dbReference type="InterPro" id="IPR036396">
    <property type="entry name" value="Cyt_P450_sf"/>
</dbReference>
<keyword evidence="2" id="KW-0503">Monooxygenase</keyword>
<gene>
    <name evidence="3" type="ORF">HF577_08375</name>
</gene>
<dbReference type="PROSITE" id="PS00086">
    <property type="entry name" value="CYTOCHROME_P450"/>
    <property type="match status" value="1"/>
</dbReference>
<dbReference type="Proteomes" id="UP001296706">
    <property type="component" value="Unassembled WGS sequence"/>
</dbReference>
<keyword evidence="2" id="KW-0349">Heme</keyword>
<dbReference type="InterPro" id="IPR017972">
    <property type="entry name" value="Cyt_P450_CS"/>
</dbReference>
<dbReference type="PRINTS" id="PR00359">
    <property type="entry name" value="BP450"/>
</dbReference>
<dbReference type="Pfam" id="PF00067">
    <property type="entry name" value="p450"/>
    <property type="match status" value="1"/>
</dbReference>
<comment type="similarity">
    <text evidence="1 2">Belongs to the cytochrome P450 family.</text>
</comment>
<organism evidence="3 4">
    <name type="scientific">Pseudonocardia xinjiangensis</name>
    <dbReference type="NCBI Taxonomy" id="75289"/>
    <lineage>
        <taxon>Bacteria</taxon>
        <taxon>Bacillati</taxon>
        <taxon>Actinomycetota</taxon>
        <taxon>Actinomycetes</taxon>
        <taxon>Pseudonocardiales</taxon>
        <taxon>Pseudonocardiaceae</taxon>
        <taxon>Pseudonocardia</taxon>
    </lineage>
</organism>
<sequence>MTVGTGPSPFTETTTSARRAAYEQLTASGPVQETVLFTGVRVWLVSGYAEARALLAHPGIAKRPGGPHFDQTPAELNAAQNTHMLTSNPPDHTRLRRLVSAAFTRRRIDTMAPRIQAITDALLDDVATAGRAGEPVDLAAVFGYPLPIAVITELLGVPEQRREAFRDWTTIVINGSVYPADTYVDAVEQLVGYVRGLIAEKRAAPADDLLSDLIAVRDGTDRLSEDELTSMVKLLLVAGYETTASLIVLGTHALLSHPEQRQLLRAEPDRLPVAIEEMLRYDPPLQVAIPSVTTTPVDVGGVTIPAGEVVVPVLFTAGRDPARFEDPGGFDIARAEAAQHLAFGHGIHHCLGAPLARLEGRIAIGSLLARFPDLHLADGAADPARHPSLLVNAMAELPVRTSRSRVHQQG</sequence>
<dbReference type="InterPro" id="IPR002397">
    <property type="entry name" value="Cyt_P450_B"/>
</dbReference>
<evidence type="ECO:0000313" key="4">
    <source>
        <dbReference type="Proteomes" id="UP001296706"/>
    </source>
</evidence>
<dbReference type="CDD" id="cd11029">
    <property type="entry name" value="CYP107-like"/>
    <property type="match status" value="1"/>
</dbReference>
<keyword evidence="2" id="KW-0560">Oxidoreductase</keyword>
<dbReference type="PANTHER" id="PTHR46696">
    <property type="entry name" value="P450, PUTATIVE (EUROFUNG)-RELATED"/>
    <property type="match status" value="1"/>
</dbReference>
<evidence type="ECO:0000256" key="2">
    <source>
        <dbReference type="RuleBase" id="RU000461"/>
    </source>
</evidence>
<dbReference type="EMBL" id="JAAXKY010000018">
    <property type="protein sequence ID" value="NMH77112.1"/>
    <property type="molecule type" value="Genomic_DNA"/>
</dbReference>
<accession>A0ABX1R9Q0</accession>
<dbReference type="SUPFAM" id="SSF48264">
    <property type="entry name" value="Cytochrome P450"/>
    <property type="match status" value="1"/>
</dbReference>
<evidence type="ECO:0000256" key="1">
    <source>
        <dbReference type="ARBA" id="ARBA00010617"/>
    </source>
</evidence>
<dbReference type="PANTHER" id="PTHR46696:SF1">
    <property type="entry name" value="CYTOCHROME P450 YJIB-RELATED"/>
    <property type="match status" value="1"/>
</dbReference>
<dbReference type="PRINTS" id="PR00385">
    <property type="entry name" value="P450"/>
</dbReference>
<dbReference type="Gene3D" id="1.10.630.10">
    <property type="entry name" value="Cytochrome P450"/>
    <property type="match status" value="1"/>
</dbReference>
<name>A0ABX1R9Q0_9PSEU</name>
<dbReference type="InterPro" id="IPR001128">
    <property type="entry name" value="Cyt_P450"/>
</dbReference>
<evidence type="ECO:0000313" key="3">
    <source>
        <dbReference type="EMBL" id="NMH77112.1"/>
    </source>
</evidence>
<proteinExistence type="inferred from homology"/>
<keyword evidence="2" id="KW-0479">Metal-binding</keyword>
<comment type="caution">
    <text evidence="3">The sequence shown here is derived from an EMBL/GenBank/DDBJ whole genome shotgun (WGS) entry which is preliminary data.</text>
</comment>
<keyword evidence="4" id="KW-1185">Reference proteome</keyword>